<feature type="transmembrane region" description="Helical" evidence="1">
    <location>
        <begin position="91"/>
        <end position="112"/>
    </location>
</feature>
<keyword evidence="4" id="KW-1185">Reference proteome</keyword>
<organism evidence="3 4">
    <name type="scientific">Mycena maculata</name>
    <dbReference type="NCBI Taxonomy" id="230809"/>
    <lineage>
        <taxon>Eukaryota</taxon>
        <taxon>Fungi</taxon>
        <taxon>Dikarya</taxon>
        <taxon>Basidiomycota</taxon>
        <taxon>Agaricomycotina</taxon>
        <taxon>Agaricomycetes</taxon>
        <taxon>Agaricomycetidae</taxon>
        <taxon>Agaricales</taxon>
        <taxon>Marasmiineae</taxon>
        <taxon>Mycenaceae</taxon>
        <taxon>Mycena</taxon>
    </lineage>
</organism>
<keyword evidence="1" id="KW-0472">Membrane</keyword>
<sequence>MASPLSSTLGIWLVAQLLQAILYGMGLLQVYLYFIWYPTDRWFTKTGVILITVFETAQTGLFFGASYEFFINGFGQFGPNTKIPWEAKAQLLALTLSTFVAQEYFAHTLFLIGNRRIIYPLFVALLGVASLGAGIAQATILFTVQIFAELGKTSAALNTQAATALACDFCITVGLCWRLNTSRTSIQSTTSINRGFFTMLFAMLNIILWVTKPEAFYFLMMNTMCGKFYMNSMLAILNTREHAHSLGRVGTLASASFAMNPLHGSRARMEPIGVNVTVAEETVHDRVEDTKYIITREGGGF</sequence>
<comment type="caution">
    <text evidence="3">The sequence shown here is derived from an EMBL/GenBank/DDBJ whole genome shotgun (WGS) entry which is preliminary data.</text>
</comment>
<proteinExistence type="predicted"/>
<accession>A0AAD7HAE9</accession>
<feature type="domain" description="DUF6534" evidence="2">
    <location>
        <begin position="164"/>
        <end position="242"/>
    </location>
</feature>
<evidence type="ECO:0000313" key="4">
    <source>
        <dbReference type="Proteomes" id="UP001215280"/>
    </source>
</evidence>
<feature type="transmembrane region" description="Helical" evidence="1">
    <location>
        <begin position="119"/>
        <end position="148"/>
    </location>
</feature>
<keyword evidence="1" id="KW-1133">Transmembrane helix</keyword>
<evidence type="ECO:0000313" key="3">
    <source>
        <dbReference type="EMBL" id="KAJ7715660.1"/>
    </source>
</evidence>
<dbReference type="InterPro" id="IPR045339">
    <property type="entry name" value="DUF6534"/>
</dbReference>
<gene>
    <name evidence="3" type="ORF">DFH07DRAFT_1068481</name>
</gene>
<dbReference type="AlphaFoldDB" id="A0AAD7HAE9"/>
<dbReference type="EMBL" id="JARJLG010000344">
    <property type="protein sequence ID" value="KAJ7715660.1"/>
    <property type="molecule type" value="Genomic_DNA"/>
</dbReference>
<name>A0AAD7HAE9_9AGAR</name>
<feature type="transmembrane region" description="Helical" evidence="1">
    <location>
        <begin position="48"/>
        <end position="71"/>
    </location>
</feature>
<evidence type="ECO:0000256" key="1">
    <source>
        <dbReference type="SAM" id="Phobius"/>
    </source>
</evidence>
<feature type="transmembrane region" description="Helical" evidence="1">
    <location>
        <begin position="191"/>
        <end position="210"/>
    </location>
</feature>
<protein>
    <recommendedName>
        <fullName evidence="2">DUF6534 domain-containing protein</fullName>
    </recommendedName>
</protein>
<dbReference type="PANTHER" id="PTHR40465:SF1">
    <property type="entry name" value="DUF6534 DOMAIN-CONTAINING PROTEIN"/>
    <property type="match status" value="1"/>
</dbReference>
<keyword evidence="1" id="KW-0812">Transmembrane</keyword>
<evidence type="ECO:0000259" key="2">
    <source>
        <dbReference type="Pfam" id="PF20152"/>
    </source>
</evidence>
<feature type="transmembrane region" description="Helical" evidence="1">
    <location>
        <begin position="12"/>
        <end position="36"/>
    </location>
</feature>
<dbReference type="Pfam" id="PF20152">
    <property type="entry name" value="DUF6534"/>
    <property type="match status" value="1"/>
</dbReference>
<reference evidence="3" key="1">
    <citation type="submission" date="2023-03" db="EMBL/GenBank/DDBJ databases">
        <title>Massive genome expansion in bonnet fungi (Mycena s.s.) driven by repeated elements and novel gene families across ecological guilds.</title>
        <authorList>
            <consortium name="Lawrence Berkeley National Laboratory"/>
            <person name="Harder C.B."/>
            <person name="Miyauchi S."/>
            <person name="Viragh M."/>
            <person name="Kuo A."/>
            <person name="Thoen E."/>
            <person name="Andreopoulos B."/>
            <person name="Lu D."/>
            <person name="Skrede I."/>
            <person name="Drula E."/>
            <person name="Henrissat B."/>
            <person name="Morin E."/>
            <person name="Kohler A."/>
            <person name="Barry K."/>
            <person name="LaButti K."/>
            <person name="Morin E."/>
            <person name="Salamov A."/>
            <person name="Lipzen A."/>
            <person name="Mereny Z."/>
            <person name="Hegedus B."/>
            <person name="Baldrian P."/>
            <person name="Stursova M."/>
            <person name="Weitz H."/>
            <person name="Taylor A."/>
            <person name="Grigoriev I.V."/>
            <person name="Nagy L.G."/>
            <person name="Martin F."/>
            <person name="Kauserud H."/>
        </authorList>
    </citation>
    <scope>NUCLEOTIDE SEQUENCE</scope>
    <source>
        <strain evidence="3">CBHHK188m</strain>
    </source>
</reference>
<feature type="transmembrane region" description="Helical" evidence="1">
    <location>
        <begin position="160"/>
        <end position="179"/>
    </location>
</feature>
<dbReference type="PANTHER" id="PTHR40465">
    <property type="entry name" value="CHROMOSOME 1, WHOLE GENOME SHOTGUN SEQUENCE"/>
    <property type="match status" value="1"/>
</dbReference>
<dbReference type="Proteomes" id="UP001215280">
    <property type="component" value="Unassembled WGS sequence"/>
</dbReference>